<accession>A0A2A9DWH5</accession>
<dbReference type="InterPro" id="IPR000253">
    <property type="entry name" value="FHA_dom"/>
</dbReference>
<comment type="subcellular location">
    <subcellularLocation>
        <location evidence="1">Cell membrane</location>
        <topology evidence="1">Multi-pass membrane protein</topology>
    </subcellularLocation>
</comment>
<feature type="transmembrane region" description="Helical" evidence="8">
    <location>
        <begin position="161"/>
        <end position="184"/>
    </location>
</feature>
<evidence type="ECO:0000313" key="11">
    <source>
        <dbReference type="Proteomes" id="UP000221369"/>
    </source>
</evidence>
<protein>
    <submittedName>
        <fullName evidence="10">FHA domain-containing protein</fullName>
    </submittedName>
</protein>
<feature type="transmembrane region" description="Helical" evidence="8">
    <location>
        <begin position="63"/>
        <end position="87"/>
    </location>
</feature>
<feature type="compositionally biased region" description="Low complexity" evidence="7">
    <location>
        <begin position="310"/>
        <end position="324"/>
    </location>
</feature>
<dbReference type="Proteomes" id="UP000221369">
    <property type="component" value="Unassembled WGS sequence"/>
</dbReference>
<evidence type="ECO:0000256" key="5">
    <source>
        <dbReference type="ARBA" id="ARBA00022989"/>
    </source>
</evidence>
<dbReference type="PANTHER" id="PTHR36115">
    <property type="entry name" value="PROLINE-RICH ANTIGEN HOMOLOG-RELATED"/>
    <property type="match status" value="1"/>
</dbReference>
<dbReference type="EMBL" id="PDJE01000001">
    <property type="protein sequence ID" value="PFG30342.1"/>
    <property type="molecule type" value="Genomic_DNA"/>
</dbReference>
<keyword evidence="3" id="KW-0597">Phosphoprotein</keyword>
<sequence>MTVADGRRARREAEQRAQTTQTMRDPAAEKAAQRAHDREARAEALLIADELGVITASWGRRSLAYFVDIVCYLIVASPGLIAAWFLIAGANWARPGLDVFTKQPNFLLLLIIMLSGLLLGWIFIIVEVALHGLKGLTIGKALAGIRSVSVVLMRKPGFWRIVLRTVILQASNVVLPLIGPAVILCSSLWSERGIGWLDRVSKSRVIDVRLGLNPLDLKALRRAERRIARPERIVETDLPSLATHGSPDAHFAPSARSRLGVVGENPILPPGERREDWAGDAPQTSPSSGGAPQPQEPQRSQVSAPHERQAPTAREPQAPAPAAQASYVVEGAGVSADITSVPALLGRNPQAREGENVNLVPVNDPSHSMSKTHALLGTEPRGVWIEDRGSANGTVIVLPDGSEQKVEPFAPVMLGGSVVRCGDCEFRVMTKGARQ</sequence>
<feature type="region of interest" description="Disordered" evidence="7">
    <location>
        <begin position="1"/>
        <end position="31"/>
    </location>
</feature>
<dbReference type="InterPro" id="IPR008984">
    <property type="entry name" value="SMAD_FHA_dom_sf"/>
</dbReference>
<evidence type="ECO:0000313" key="10">
    <source>
        <dbReference type="EMBL" id="PFG30342.1"/>
    </source>
</evidence>
<evidence type="ECO:0000259" key="9">
    <source>
        <dbReference type="PROSITE" id="PS50006"/>
    </source>
</evidence>
<keyword evidence="4 8" id="KW-0812">Transmembrane</keyword>
<proteinExistence type="predicted"/>
<dbReference type="InterPro" id="IPR051791">
    <property type="entry name" value="Pra-immunoreactive"/>
</dbReference>
<evidence type="ECO:0000256" key="6">
    <source>
        <dbReference type="ARBA" id="ARBA00023136"/>
    </source>
</evidence>
<dbReference type="Gene3D" id="2.60.200.20">
    <property type="match status" value="1"/>
</dbReference>
<comment type="caution">
    <text evidence="10">The sequence shown here is derived from an EMBL/GenBank/DDBJ whole genome shotgun (WGS) entry which is preliminary data.</text>
</comment>
<feature type="transmembrane region" description="Helical" evidence="8">
    <location>
        <begin position="107"/>
        <end position="130"/>
    </location>
</feature>
<evidence type="ECO:0000256" key="1">
    <source>
        <dbReference type="ARBA" id="ARBA00004651"/>
    </source>
</evidence>
<dbReference type="GO" id="GO:0005886">
    <property type="term" value="C:plasma membrane"/>
    <property type="evidence" value="ECO:0007669"/>
    <property type="project" value="UniProtKB-SubCell"/>
</dbReference>
<feature type="region of interest" description="Disordered" evidence="7">
    <location>
        <begin position="238"/>
        <end position="324"/>
    </location>
</feature>
<feature type="domain" description="FHA" evidence="9">
    <location>
        <begin position="343"/>
        <end position="396"/>
    </location>
</feature>
<dbReference type="RefSeq" id="WP_098406815.1">
    <property type="nucleotide sequence ID" value="NZ_PDJE01000001.1"/>
</dbReference>
<reference evidence="10 11" key="1">
    <citation type="submission" date="2017-10" db="EMBL/GenBank/DDBJ databases">
        <title>Sequencing the genomes of 1000 actinobacteria strains.</title>
        <authorList>
            <person name="Klenk H.-P."/>
        </authorList>
    </citation>
    <scope>NUCLEOTIDE SEQUENCE [LARGE SCALE GENOMIC DNA]</scope>
    <source>
        <strain evidence="10 11">DSM 21798</strain>
    </source>
</reference>
<evidence type="ECO:0000256" key="2">
    <source>
        <dbReference type="ARBA" id="ARBA00022475"/>
    </source>
</evidence>
<evidence type="ECO:0000256" key="3">
    <source>
        <dbReference type="ARBA" id="ARBA00022553"/>
    </source>
</evidence>
<dbReference type="PROSITE" id="PS50006">
    <property type="entry name" value="FHA_DOMAIN"/>
    <property type="match status" value="1"/>
</dbReference>
<organism evidence="10 11">
    <name type="scientific">Paramicrobacterium agarici</name>
    <dbReference type="NCBI Taxonomy" id="630514"/>
    <lineage>
        <taxon>Bacteria</taxon>
        <taxon>Bacillati</taxon>
        <taxon>Actinomycetota</taxon>
        <taxon>Actinomycetes</taxon>
        <taxon>Micrococcales</taxon>
        <taxon>Microbacteriaceae</taxon>
        <taxon>Paramicrobacterium</taxon>
    </lineage>
</organism>
<dbReference type="InterPro" id="IPR010432">
    <property type="entry name" value="RDD"/>
</dbReference>
<evidence type="ECO:0000256" key="8">
    <source>
        <dbReference type="SAM" id="Phobius"/>
    </source>
</evidence>
<feature type="compositionally biased region" description="Polar residues" evidence="7">
    <location>
        <begin position="282"/>
        <end position="303"/>
    </location>
</feature>
<keyword evidence="11" id="KW-1185">Reference proteome</keyword>
<dbReference type="CDD" id="cd00060">
    <property type="entry name" value="FHA"/>
    <property type="match status" value="1"/>
</dbReference>
<feature type="compositionally biased region" description="Basic and acidic residues" evidence="7">
    <location>
        <begin position="1"/>
        <end position="15"/>
    </location>
</feature>
<keyword evidence="5 8" id="KW-1133">Transmembrane helix</keyword>
<keyword evidence="6 8" id="KW-0472">Membrane</keyword>
<dbReference type="SUPFAM" id="SSF49879">
    <property type="entry name" value="SMAD/FHA domain"/>
    <property type="match status" value="1"/>
</dbReference>
<dbReference type="AlphaFoldDB" id="A0A2A9DWH5"/>
<name>A0A2A9DWH5_9MICO</name>
<dbReference type="Pfam" id="PF06271">
    <property type="entry name" value="RDD"/>
    <property type="match status" value="1"/>
</dbReference>
<dbReference type="PANTHER" id="PTHR36115:SF6">
    <property type="entry name" value="PROLINE-RICH ANTIGEN HOMOLOG"/>
    <property type="match status" value="1"/>
</dbReference>
<gene>
    <name evidence="10" type="ORF">ATJ78_1271</name>
</gene>
<evidence type="ECO:0000256" key="4">
    <source>
        <dbReference type="ARBA" id="ARBA00022692"/>
    </source>
</evidence>
<keyword evidence="2" id="KW-1003">Cell membrane</keyword>
<evidence type="ECO:0000256" key="7">
    <source>
        <dbReference type="SAM" id="MobiDB-lite"/>
    </source>
</evidence>